<gene>
    <name evidence="1" type="ORF">Patl1_32987</name>
</gene>
<proteinExistence type="predicted"/>
<reference evidence="2" key="1">
    <citation type="journal article" date="2023" name="G3 (Bethesda)">
        <title>Genome assembly and association tests identify interacting loci associated with vigor, precocity, and sex in interspecific pistachio rootstocks.</title>
        <authorList>
            <person name="Palmer W."/>
            <person name="Jacygrad E."/>
            <person name="Sagayaradj S."/>
            <person name="Cavanaugh K."/>
            <person name="Han R."/>
            <person name="Bertier L."/>
            <person name="Beede B."/>
            <person name="Kafkas S."/>
            <person name="Golino D."/>
            <person name="Preece J."/>
            <person name="Michelmore R."/>
        </authorList>
    </citation>
    <scope>NUCLEOTIDE SEQUENCE [LARGE SCALE GENOMIC DNA]</scope>
</reference>
<dbReference type="EMBL" id="CM047905">
    <property type="protein sequence ID" value="KAJ0087801.1"/>
    <property type="molecule type" value="Genomic_DNA"/>
</dbReference>
<organism evidence="1 2">
    <name type="scientific">Pistacia atlantica</name>
    <dbReference type="NCBI Taxonomy" id="434234"/>
    <lineage>
        <taxon>Eukaryota</taxon>
        <taxon>Viridiplantae</taxon>
        <taxon>Streptophyta</taxon>
        <taxon>Embryophyta</taxon>
        <taxon>Tracheophyta</taxon>
        <taxon>Spermatophyta</taxon>
        <taxon>Magnoliopsida</taxon>
        <taxon>eudicotyledons</taxon>
        <taxon>Gunneridae</taxon>
        <taxon>Pentapetalae</taxon>
        <taxon>rosids</taxon>
        <taxon>malvids</taxon>
        <taxon>Sapindales</taxon>
        <taxon>Anacardiaceae</taxon>
        <taxon>Pistacia</taxon>
    </lineage>
</organism>
<evidence type="ECO:0000313" key="1">
    <source>
        <dbReference type="EMBL" id="KAJ0087801.1"/>
    </source>
</evidence>
<dbReference type="Proteomes" id="UP001164250">
    <property type="component" value="Chromosome 9"/>
</dbReference>
<comment type="caution">
    <text evidence="1">The sequence shown here is derived from an EMBL/GenBank/DDBJ whole genome shotgun (WGS) entry which is preliminary data.</text>
</comment>
<accession>A0ACC1AM75</accession>
<name>A0ACC1AM75_9ROSI</name>
<keyword evidence="2" id="KW-1185">Reference proteome</keyword>
<protein>
    <submittedName>
        <fullName evidence="1">Uncharacterized protein</fullName>
    </submittedName>
</protein>
<evidence type="ECO:0000313" key="2">
    <source>
        <dbReference type="Proteomes" id="UP001164250"/>
    </source>
</evidence>
<sequence>MSLPLRFFIGLTKRDLTLLCAWEFAQAKALIAEKAQEATTWMEQHGRVLDALRIPEPTQVQCHDIDKEVSQLIAELDQGLSSASVALQAYAFALQRILPLNYLTTGAVHGWAQVLQLSASALSADILTLARRQAAELIVKIHGDNIVSIKCNHEQLCLGSGKYMKSANLLRKEFANSSHQSGQLKYDGRKDAMLQGAQEENKERVLSVLNIAVSNLYEEVKRRVLEIFSDTVGVMRGSDRLRSDFGTIFCEFEEQVEKCILVAEFVNELWQIIGKDMSNDDADVDCSKYHPEKNWASIFKTSLLSCKNLVGQMTEVVLPDVMRSAISFNSEVMDAFGSISQMRGSIDTALEQLVEVELERASLVELEQNYFVKVGLITEQKLALEEAAVKGRDHLSWEEAEELASQEEACRAELNQLHQTWKHRDMGNSSLMKQEADIRNVLVSSERHLQSVIGAEEFREPHVLRSKALLTTLVKPSSELESVDKTLTSFRFVDSKSDGIPKLAELMSSGRSISEYREIENLKKLAEETKEITAEEVKKETEAVRRVQLMLEEYCNGHETARAARSAASLMKRQVNELREALLKTSLEIVQMEWMHDDLERAMGWACGGPNSTGNSSTKTSGIPHEFHDHLMRRRQLLWEAREKASDIFKICMSILDFELSRDGIFQIPGEAYPLRGGGDGRTWQQAYLNALTKLEVAHHSFTCTEQEWKLAESSMEAASNGLYSATSELCIASLKAKSASASVALSAFGRVSRSHTALTSESGSMLEEIAIFFAIPASGQVLL</sequence>